<dbReference type="AlphaFoldDB" id="A0A1T4UTR9"/>
<accession>A0A1T4UTR9</accession>
<evidence type="ECO:0000313" key="2">
    <source>
        <dbReference type="Proteomes" id="UP000190162"/>
    </source>
</evidence>
<sequence length="169" mass="18139">MEKILISACLFGQKVRYNGSDLMLAQTDLETLGEIAELIPFCPEVAGGLTTPRPPAEIFPANGEKVLDGSATIKTTDGNNVTRAFISGAQQALSLCQQHKIRYAILTESSPSCGSSLIYNGKFEGEKTEGQGVTTALLRQSGIQVFSQFTLEALIEQLKTETDTPTLPV</sequence>
<dbReference type="Proteomes" id="UP000190162">
    <property type="component" value="Unassembled WGS sequence"/>
</dbReference>
<name>A0A1T4UTR9_9GAMM</name>
<dbReference type="InterPro" id="IPR007553">
    <property type="entry name" value="2-thiour_desulf"/>
</dbReference>
<keyword evidence="2" id="KW-1185">Reference proteome</keyword>
<dbReference type="PANTHER" id="PTHR30087">
    <property type="entry name" value="INNER MEMBRANE PROTEIN"/>
    <property type="match status" value="1"/>
</dbReference>
<organism evidence="1 2">
    <name type="scientific">Enterovibrio nigricans DSM 22720</name>
    <dbReference type="NCBI Taxonomy" id="1121868"/>
    <lineage>
        <taxon>Bacteria</taxon>
        <taxon>Pseudomonadati</taxon>
        <taxon>Pseudomonadota</taxon>
        <taxon>Gammaproteobacteria</taxon>
        <taxon>Vibrionales</taxon>
        <taxon>Vibrionaceae</taxon>
        <taxon>Enterovibrio</taxon>
    </lineage>
</organism>
<dbReference type="EMBL" id="FUXU01000030">
    <property type="protein sequence ID" value="SKA56054.1"/>
    <property type="molecule type" value="Genomic_DNA"/>
</dbReference>
<dbReference type="Pfam" id="PF04463">
    <property type="entry name" value="2-thiour_desulf"/>
    <property type="match status" value="1"/>
</dbReference>
<protein>
    <submittedName>
        <fullName evidence="1">Uncharacterized conserved protein YbbK, DUF523 family</fullName>
    </submittedName>
</protein>
<reference evidence="2" key="1">
    <citation type="submission" date="2017-02" db="EMBL/GenBank/DDBJ databases">
        <authorList>
            <person name="Varghese N."/>
            <person name="Submissions S."/>
        </authorList>
    </citation>
    <scope>NUCLEOTIDE SEQUENCE [LARGE SCALE GENOMIC DNA]</scope>
    <source>
        <strain evidence="2">DSM 22720</strain>
    </source>
</reference>
<dbReference type="RefSeq" id="WP_170915172.1">
    <property type="nucleotide sequence ID" value="NZ_FUXU01000030.1"/>
</dbReference>
<dbReference type="PANTHER" id="PTHR30087:SF1">
    <property type="entry name" value="HYPOTHETICAL CYTOSOLIC PROTEIN"/>
    <property type="match status" value="1"/>
</dbReference>
<gene>
    <name evidence="1" type="ORF">SAMN02745132_02502</name>
</gene>
<evidence type="ECO:0000313" key="1">
    <source>
        <dbReference type="EMBL" id="SKA56054.1"/>
    </source>
</evidence>
<proteinExistence type="predicted"/>